<protein>
    <submittedName>
        <fullName evidence="2">Uncharacterized protein</fullName>
    </submittedName>
</protein>
<dbReference type="RefSeq" id="WP_169585706.1">
    <property type="nucleotide sequence ID" value="NZ_VCQU01000002.1"/>
</dbReference>
<reference evidence="2 3" key="2">
    <citation type="submission" date="2020-06" db="EMBL/GenBank/DDBJ databases">
        <title>Antribacter stalactiti gen. nov., sp. nov., a new member of the family Nacardiaceae isolated from a cave.</title>
        <authorList>
            <person name="Kim I.S."/>
        </authorList>
    </citation>
    <scope>NUCLEOTIDE SEQUENCE [LARGE SCALE GENOMIC DNA]</scope>
    <source>
        <strain evidence="2 3">YC2-7</strain>
    </source>
</reference>
<accession>A0A848KFL9</accession>
<name>A0A848KFL9_9NOCA</name>
<comment type="caution">
    <text evidence="2">The sequence shown here is derived from an EMBL/GenBank/DDBJ whole genome shotgun (WGS) entry which is preliminary data.</text>
</comment>
<feature type="compositionally biased region" description="Basic and acidic residues" evidence="1">
    <location>
        <begin position="33"/>
        <end position="43"/>
    </location>
</feature>
<evidence type="ECO:0000313" key="2">
    <source>
        <dbReference type="EMBL" id="NMN95000.1"/>
    </source>
</evidence>
<feature type="region of interest" description="Disordered" evidence="1">
    <location>
        <begin position="1"/>
        <end position="67"/>
    </location>
</feature>
<evidence type="ECO:0000256" key="1">
    <source>
        <dbReference type="SAM" id="MobiDB-lite"/>
    </source>
</evidence>
<dbReference type="EMBL" id="VCQU01000002">
    <property type="protein sequence ID" value="NMN95000.1"/>
    <property type="molecule type" value="Genomic_DNA"/>
</dbReference>
<feature type="compositionally biased region" description="Basic and acidic residues" evidence="1">
    <location>
        <begin position="1"/>
        <end position="26"/>
    </location>
</feature>
<organism evidence="2 3">
    <name type="scientific">Antrihabitans stalactiti</name>
    <dbReference type="NCBI Taxonomy" id="2584121"/>
    <lineage>
        <taxon>Bacteria</taxon>
        <taxon>Bacillati</taxon>
        <taxon>Actinomycetota</taxon>
        <taxon>Actinomycetes</taxon>
        <taxon>Mycobacteriales</taxon>
        <taxon>Nocardiaceae</taxon>
        <taxon>Antrihabitans</taxon>
    </lineage>
</organism>
<gene>
    <name evidence="2" type="ORF">FGL95_08130</name>
</gene>
<evidence type="ECO:0000313" key="3">
    <source>
        <dbReference type="Proteomes" id="UP000535543"/>
    </source>
</evidence>
<dbReference type="Proteomes" id="UP000535543">
    <property type="component" value="Unassembled WGS sequence"/>
</dbReference>
<reference evidence="2 3" key="1">
    <citation type="submission" date="2019-05" db="EMBL/GenBank/DDBJ databases">
        <authorList>
            <person name="Lee S.D."/>
        </authorList>
    </citation>
    <scope>NUCLEOTIDE SEQUENCE [LARGE SCALE GENOMIC DNA]</scope>
    <source>
        <strain evidence="2 3">YC2-7</strain>
    </source>
</reference>
<sequence>MAEDDANKKDDLLVPPDSGHERDKDLAGVVNELEERITDERRAAGAPGNADDRAKTEQVESEDQAPE</sequence>
<keyword evidence="3" id="KW-1185">Reference proteome</keyword>
<dbReference type="AlphaFoldDB" id="A0A848KFL9"/>
<proteinExistence type="predicted"/>